<evidence type="ECO:0000256" key="7">
    <source>
        <dbReference type="ARBA" id="ARBA00023157"/>
    </source>
</evidence>
<dbReference type="SUPFAM" id="SSF50494">
    <property type="entry name" value="Trypsin-like serine proteases"/>
    <property type="match status" value="1"/>
</dbReference>
<gene>
    <name evidence="15" type="ORF">IAG44_36965</name>
</gene>
<evidence type="ECO:0000259" key="14">
    <source>
        <dbReference type="Pfam" id="PF02983"/>
    </source>
</evidence>
<evidence type="ECO:0000256" key="2">
    <source>
        <dbReference type="ARBA" id="ARBA00022670"/>
    </source>
</evidence>
<organism evidence="15 16">
    <name type="scientific">Streptomyces roseirectus</name>
    <dbReference type="NCBI Taxonomy" id="2768066"/>
    <lineage>
        <taxon>Bacteria</taxon>
        <taxon>Bacillati</taxon>
        <taxon>Actinomycetota</taxon>
        <taxon>Actinomycetes</taxon>
        <taxon>Kitasatosporales</taxon>
        <taxon>Streptomycetaceae</taxon>
        <taxon>Streptomyces</taxon>
    </lineage>
</organism>
<evidence type="ECO:0000256" key="4">
    <source>
        <dbReference type="ARBA" id="ARBA00022801"/>
    </source>
</evidence>
<feature type="chain" id="PRO_5028975774" evidence="12">
    <location>
        <begin position="34"/>
        <end position="466"/>
    </location>
</feature>
<dbReference type="InterPro" id="IPR004236">
    <property type="entry name" value="Pept_S1_alpha_lytic"/>
</dbReference>
<protein>
    <submittedName>
        <fullName evidence="15">S1 family peptidase</fullName>
    </submittedName>
</protein>
<feature type="coiled-coil region" evidence="10">
    <location>
        <begin position="100"/>
        <end position="127"/>
    </location>
</feature>
<dbReference type="Pfam" id="PF00089">
    <property type="entry name" value="Trypsin"/>
    <property type="match status" value="1"/>
</dbReference>
<feature type="disulfide bond" evidence="9">
    <location>
        <begin position="324"/>
        <end position="352"/>
    </location>
</feature>
<feature type="compositionally biased region" description="Low complexity" evidence="11">
    <location>
        <begin position="414"/>
        <end position="428"/>
    </location>
</feature>
<dbReference type="InterPro" id="IPR009003">
    <property type="entry name" value="Peptidase_S1_PA"/>
</dbReference>
<feature type="compositionally biased region" description="Gly residues" evidence="11">
    <location>
        <begin position="378"/>
        <end position="413"/>
    </location>
</feature>
<name>A0A7H0INY6_9ACTN</name>
<comment type="similarity">
    <text evidence="1">Belongs to the peptidase S1 family.</text>
</comment>
<evidence type="ECO:0000256" key="12">
    <source>
        <dbReference type="SAM" id="SignalP"/>
    </source>
</evidence>
<dbReference type="InterPro" id="IPR001316">
    <property type="entry name" value="Pept_S1A_streptogrisin"/>
</dbReference>
<evidence type="ECO:0000313" key="16">
    <source>
        <dbReference type="Proteomes" id="UP000516052"/>
    </source>
</evidence>
<dbReference type="Pfam" id="PF02983">
    <property type="entry name" value="Pro_Al_protease"/>
    <property type="match status" value="1"/>
</dbReference>
<evidence type="ECO:0000256" key="6">
    <source>
        <dbReference type="ARBA" id="ARBA00023145"/>
    </source>
</evidence>
<feature type="region of interest" description="Disordered" evidence="11">
    <location>
        <begin position="378"/>
        <end position="466"/>
    </location>
</feature>
<dbReference type="AlphaFoldDB" id="A0A7H0INY6"/>
<feature type="domain" description="Peptidase S1" evidence="13">
    <location>
        <begin position="212"/>
        <end position="367"/>
    </location>
</feature>
<accession>A0A7H0INY6</accession>
<keyword evidence="5" id="KW-0720">Serine protease</keyword>
<dbReference type="RefSeq" id="WP_187751427.1">
    <property type="nucleotide sequence ID" value="NZ_CP060828.1"/>
</dbReference>
<keyword evidence="10" id="KW-0175">Coiled coil</keyword>
<evidence type="ECO:0000256" key="3">
    <source>
        <dbReference type="ARBA" id="ARBA00022729"/>
    </source>
</evidence>
<keyword evidence="2" id="KW-0645">Protease</keyword>
<keyword evidence="6" id="KW-0865">Zymogen</keyword>
<dbReference type="GO" id="GO:0006508">
    <property type="term" value="P:proteolysis"/>
    <property type="evidence" value="ECO:0007669"/>
    <property type="project" value="UniProtKB-KW"/>
</dbReference>
<dbReference type="GO" id="GO:0005576">
    <property type="term" value="C:extracellular region"/>
    <property type="evidence" value="ECO:0007669"/>
    <property type="project" value="InterPro"/>
</dbReference>
<evidence type="ECO:0000256" key="5">
    <source>
        <dbReference type="ARBA" id="ARBA00022825"/>
    </source>
</evidence>
<evidence type="ECO:0000313" key="15">
    <source>
        <dbReference type="EMBL" id="QNP74502.1"/>
    </source>
</evidence>
<evidence type="ECO:0000256" key="11">
    <source>
        <dbReference type="SAM" id="MobiDB-lite"/>
    </source>
</evidence>
<evidence type="ECO:0000256" key="9">
    <source>
        <dbReference type="PIRSR" id="PIRSR001134-2"/>
    </source>
</evidence>
<dbReference type="PRINTS" id="PR00861">
    <property type="entry name" value="ALYTICPTASE"/>
</dbReference>
<dbReference type="CDD" id="cd21112">
    <property type="entry name" value="alphaLP-like"/>
    <property type="match status" value="1"/>
</dbReference>
<evidence type="ECO:0000256" key="10">
    <source>
        <dbReference type="SAM" id="Coils"/>
    </source>
</evidence>
<feature type="active site" description="Charge relay system" evidence="8">
    <location>
        <position position="218"/>
    </location>
</feature>
<sequence>MSHKRIPKRKAAIAVGGVAALGAAALLLPNANASQDGDTNASTITPKTLKSSGAVSDLAGRLAGLLGESFAGSYYDTDASQLVVNVANVSGGKSDIVVQAQKAGAKVREVANSAAELEQAAQMLKTRATIPGTSWAVDPRTNKVLVTADSTVTGAKWDRLESTVNALGADVATVKKSAGTFKTFLSGGDAIFGGGARCSAGFNVTAGDGSPAFLTAGHCGVAEEQWADAANGQPIATVDQAVFPGEGDFALVKYDDAATEAPSDVNIGGGQNVQILQAADATVGTQVFRMGSTTGLADGQILGLDATVNYPEGTVTGLIQTNVCAEPGDSGGSLFTQDGSAIGLTSGGSGDCNVGGETFFQPVTTALQATGATLGNGGAGDAGAGQEAGNGQDAGNGVGDNGAGAGNGAGNENGVGDQTGNEAGQEAGNGAGDKAEGGLEGVVGGLNQNDGQGRGDKQNQDSGQNH</sequence>
<dbReference type="GO" id="GO:0004252">
    <property type="term" value="F:serine-type endopeptidase activity"/>
    <property type="evidence" value="ECO:0007669"/>
    <property type="project" value="InterPro"/>
</dbReference>
<reference evidence="15 16" key="1">
    <citation type="submission" date="2020-08" db="EMBL/GenBank/DDBJ databases">
        <title>A novel species.</title>
        <authorList>
            <person name="Gao J."/>
        </authorList>
    </citation>
    <scope>NUCLEOTIDE SEQUENCE [LARGE SCALE GENOMIC DNA]</scope>
    <source>
        <strain evidence="15 16">CRXT-G-22</strain>
    </source>
</reference>
<feature type="disulfide bond" evidence="9">
    <location>
        <begin position="198"/>
        <end position="219"/>
    </location>
</feature>
<proteinExistence type="inferred from homology"/>
<evidence type="ECO:0000256" key="1">
    <source>
        <dbReference type="ARBA" id="ARBA00007664"/>
    </source>
</evidence>
<dbReference type="Gene3D" id="2.40.10.10">
    <property type="entry name" value="Trypsin-like serine proteases"/>
    <property type="match status" value="2"/>
</dbReference>
<keyword evidence="4" id="KW-0378">Hydrolase</keyword>
<evidence type="ECO:0000259" key="13">
    <source>
        <dbReference type="Pfam" id="PF00089"/>
    </source>
</evidence>
<feature type="active site" description="Charge relay system" evidence="8">
    <location>
        <position position="248"/>
    </location>
</feature>
<dbReference type="InterPro" id="IPR001254">
    <property type="entry name" value="Trypsin_dom"/>
</dbReference>
<dbReference type="InterPro" id="IPR043504">
    <property type="entry name" value="Peptidase_S1_PA_chymotrypsin"/>
</dbReference>
<keyword evidence="3 12" id="KW-0732">Signal</keyword>
<keyword evidence="16" id="KW-1185">Reference proteome</keyword>
<dbReference type="EMBL" id="CP060828">
    <property type="protein sequence ID" value="QNP74502.1"/>
    <property type="molecule type" value="Genomic_DNA"/>
</dbReference>
<dbReference type="KEGG" id="sroi:IAG44_36965"/>
<evidence type="ECO:0000256" key="8">
    <source>
        <dbReference type="PIRSR" id="PIRSR001134-1"/>
    </source>
</evidence>
<keyword evidence="7 9" id="KW-1015">Disulfide bond</keyword>
<feature type="active site" description="Charge relay system" evidence="8">
    <location>
        <position position="330"/>
    </location>
</feature>
<dbReference type="Proteomes" id="UP000516052">
    <property type="component" value="Chromosome"/>
</dbReference>
<feature type="domain" description="Peptidase S1A alpha-lytic prodomain" evidence="14">
    <location>
        <begin position="112"/>
        <end position="167"/>
    </location>
</feature>
<dbReference type="PIRSF" id="PIRSF001134">
    <property type="entry name" value="Streptogrisin"/>
    <property type="match status" value="1"/>
</dbReference>
<feature type="signal peptide" evidence="12">
    <location>
        <begin position="1"/>
        <end position="33"/>
    </location>
</feature>